<feature type="region of interest" description="Disordered" evidence="1">
    <location>
        <begin position="48"/>
        <end position="69"/>
    </location>
</feature>
<evidence type="ECO:0000256" key="1">
    <source>
        <dbReference type="SAM" id="MobiDB-lite"/>
    </source>
</evidence>
<dbReference type="Ensembl" id="ENSANIT00000006971.1">
    <property type="protein sequence ID" value="ENSANIP00000006743.1"/>
    <property type="gene ID" value="ENSANIG00000004573.1"/>
</dbReference>
<accession>A0A8B9MEN5</accession>
<protein>
    <submittedName>
        <fullName evidence="2">Uncharacterized protein</fullName>
    </submittedName>
</protein>
<dbReference type="Proteomes" id="UP000694541">
    <property type="component" value="Unplaced"/>
</dbReference>
<reference evidence="2" key="1">
    <citation type="submission" date="2025-08" db="UniProtKB">
        <authorList>
            <consortium name="Ensembl"/>
        </authorList>
    </citation>
    <scope>IDENTIFICATION</scope>
</reference>
<dbReference type="AlphaFoldDB" id="A0A8B9MEN5"/>
<sequence>MLSSRWLVLSAGKDKARTSSLTGSLFPTFPLASRPAGAALFSSKAGTDARLSPCNKTPAPGRGLMEGARSSIPATSCRGKRLGCLHHQHPAPTICSASILESNGARRYTAPNLPTYRARQQISAKR</sequence>
<organism evidence="2 3">
    <name type="scientific">Accipiter nisus</name>
    <name type="common">Eurasian sparrowhawk</name>
    <dbReference type="NCBI Taxonomy" id="211598"/>
    <lineage>
        <taxon>Eukaryota</taxon>
        <taxon>Metazoa</taxon>
        <taxon>Chordata</taxon>
        <taxon>Craniata</taxon>
        <taxon>Vertebrata</taxon>
        <taxon>Euteleostomi</taxon>
        <taxon>Archelosauria</taxon>
        <taxon>Archosauria</taxon>
        <taxon>Dinosauria</taxon>
        <taxon>Saurischia</taxon>
        <taxon>Theropoda</taxon>
        <taxon>Coelurosauria</taxon>
        <taxon>Aves</taxon>
        <taxon>Neognathae</taxon>
        <taxon>Neoaves</taxon>
        <taxon>Telluraves</taxon>
        <taxon>Accipitrimorphae</taxon>
        <taxon>Accipitriformes</taxon>
        <taxon>Accipitridae</taxon>
        <taxon>Accipitrinae</taxon>
        <taxon>Accipiter</taxon>
    </lineage>
</organism>
<name>A0A8B9MEN5_9AVES</name>
<evidence type="ECO:0000313" key="3">
    <source>
        <dbReference type="Proteomes" id="UP000694541"/>
    </source>
</evidence>
<keyword evidence="3" id="KW-1185">Reference proteome</keyword>
<proteinExistence type="predicted"/>
<evidence type="ECO:0000313" key="2">
    <source>
        <dbReference type="Ensembl" id="ENSANIP00000006743.1"/>
    </source>
</evidence>
<reference evidence="2" key="2">
    <citation type="submission" date="2025-09" db="UniProtKB">
        <authorList>
            <consortium name="Ensembl"/>
        </authorList>
    </citation>
    <scope>IDENTIFICATION</scope>
</reference>